<dbReference type="PANTHER" id="PTHR34580">
    <property type="match status" value="1"/>
</dbReference>
<dbReference type="GO" id="GO:0003700">
    <property type="term" value="F:DNA-binding transcription factor activity"/>
    <property type="evidence" value="ECO:0007669"/>
    <property type="project" value="InterPro"/>
</dbReference>
<sequence>MSKPTTRLLTLLELLQSHDQLSGNAIAQQLAVDRRTVRRYVSQLEELGIPIMTEQGRYGGYKLVAGFKLPPMMFTAEETLALALGLIATKSLRLTGESAAIHSVQAKLERVMPAPVKQRLQTVSSRIEVMASEAMTAPAADVLLPMMEAIQQQRRVRMTYQAEQQAAVSREFDPYGMFFQRGYWYVGGFCRLRGALRTFRLDRLTQLQTLNTEFARPPDYHAAEHFRQSLTAMPGNTAVSLLLHTDLATASKVLSQHSQCTIEQQHDALLLNTKVDCLQWFAWWLARLPFAFTVLTPNALKQTLRQRANELLRACGD</sequence>
<dbReference type="InterPro" id="IPR051534">
    <property type="entry name" value="CBASS_pafABC_assoc_protein"/>
</dbReference>
<dbReference type="SUPFAM" id="SSF46785">
    <property type="entry name" value="Winged helix' DNA-binding domain"/>
    <property type="match status" value="1"/>
</dbReference>
<gene>
    <name evidence="4" type="ORF">A10D4_08407</name>
</gene>
<reference evidence="4 5" key="1">
    <citation type="journal article" date="2012" name="J. Bacteriol.">
        <title>Genome Sequence of Idiomarina xiamenensis Type Strain 10-D-4.</title>
        <authorList>
            <person name="Lai Q."/>
            <person name="Wang L."/>
            <person name="Wang W."/>
            <person name="Shao Z."/>
        </authorList>
    </citation>
    <scope>NUCLEOTIDE SEQUENCE [LARGE SCALE GENOMIC DNA]</scope>
    <source>
        <strain evidence="4 5">10-D-4</strain>
    </source>
</reference>
<dbReference type="Pfam" id="PF08279">
    <property type="entry name" value="HTH_11"/>
    <property type="match status" value="1"/>
</dbReference>
<evidence type="ECO:0000313" key="5">
    <source>
        <dbReference type="Proteomes" id="UP000014115"/>
    </source>
</evidence>
<dbReference type="InterPro" id="IPR036388">
    <property type="entry name" value="WH-like_DNA-bd_sf"/>
</dbReference>
<dbReference type="InterPro" id="IPR057727">
    <property type="entry name" value="WCX_dom"/>
</dbReference>
<dbReference type="PANTHER" id="PTHR34580:SF3">
    <property type="entry name" value="PROTEIN PAFB"/>
    <property type="match status" value="1"/>
</dbReference>
<organism evidence="4 5">
    <name type="scientific">Idiomarina xiamenensis 10-D-4</name>
    <dbReference type="NCBI Taxonomy" id="740709"/>
    <lineage>
        <taxon>Bacteria</taxon>
        <taxon>Pseudomonadati</taxon>
        <taxon>Pseudomonadota</taxon>
        <taxon>Gammaproteobacteria</taxon>
        <taxon>Alteromonadales</taxon>
        <taxon>Idiomarinaceae</taxon>
        <taxon>Idiomarina</taxon>
    </lineage>
</organism>
<dbReference type="InterPro" id="IPR026881">
    <property type="entry name" value="WYL_dom"/>
</dbReference>
<proteinExistence type="predicted"/>
<protein>
    <submittedName>
        <fullName evidence="4">DeoR family transcriptional regulator</fullName>
    </submittedName>
</protein>
<dbReference type="PROSITE" id="PS52050">
    <property type="entry name" value="WYL"/>
    <property type="match status" value="1"/>
</dbReference>
<dbReference type="STRING" id="740709.A10D4_08407"/>
<keyword evidence="1" id="KW-0805">Transcription regulation</keyword>
<dbReference type="Gene3D" id="1.10.10.10">
    <property type="entry name" value="Winged helix-like DNA-binding domain superfamily/Winged helix DNA-binding domain"/>
    <property type="match status" value="1"/>
</dbReference>
<keyword evidence="2" id="KW-0804">Transcription</keyword>
<comment type="caution">
    <text evidence="4">The sequence shown here is derived from an EMBL/GenBank/DDBJ whole genome shotgun (WGS) entry which is preliminary data.</text>
</comment>
<feature type="domain" description="HTH deoR-type" evidence="3">
    <location>
        <begin position="4"/>
        <end position="63"/>
    </location>
</feature>
<evidence type="ECO:0000256" key="2">
    <source>
        <dbReference type="ARBA" id="ARBA00023163"/>
    </source>
</evidence>
<evidence type="ECO:0000313" key="4">
    <source>
        <dbReference type="EMBL" id="EKE83429.1"/>
    </source>
</evidence>
<dbReference type="Pfam" id="PF25583">
    <property type="entry name" value="WCX"/>
    <property type="match status" value="1"/>
</dbReference>
<dbReference type="AlphaFoldDB" id="K2KLM8"/>
<dbReference type="PATRIC" id="fig|740709.3.peg.1702"/>
<dbReference type="InterPro" id="IPR028349">
    <property type="entry name" value="PafC-like"/>
</dbReference>
<dbReference type="PROSITE" id="PS51000">
    <property type="entry name" value="HTH_DEOR_2"/>
    <property type="match status" value="1"/>
</dbReference>
<dbReference type="RefSeq" id="WP_008488923.1">
    <property type="nucleotide sequence ID" value="NZ_AMRG01000009.1"/>
</dbReference>
<dbReference type="EMBL" id="AMRG01000009">
    <property type="protein sequence ID" value="EKE83429.1"/>
    <property type="molecule type" value="Genomic_DNA"/>
</dbReference>
<dbReference type="InterPro" id="IPR036390">
    <property type="entry name" value="WH_DNA-bd_sf"/>
</dbReference>
<dbReference type="InterPro" id="IPR013196">
    <property type="entry name" value="HTH_11"/>
</dbReference>
<dbReference type="Proteomes" id="UP000014115">
    <property type="component" value="Unassembled WGS sequence"/>
</dbReference>
<dbReference type="InterPro" id="IPR001034">
    <property type="entry name" value="DeoR_HTH"/>
</dbReference>
<dbReference type="eggNOG" id="COG2378">
    <property type="taxonomic scope" value="Bacteria"/>
</dbReference>
<keyword evidence="5" id="KW-1185">Reference proteome</keyword>
<dbReference type="PIRSF" id="PIRSF016838">
    <property type="entry name" value="PafC"/>
    <property type="match status" value="1"/>
</dbReference>
<name>K2KLM8_9GAMM</name>
<evidence type="ECO:0000256" key="1">
    <source>
        <dbReference type="ARBA" id="ARBA00023015"/>
    </source>
</evidence>
<dbReference type="OrthoDB" id="9807255at2"/>
<accession>K2KLM8</accession>
<evidence type="ECO:0000259" key="3">
    <source>
        <dbReference type="PROSITE" id="PS51000"/>
    </source>
</evidence>
<dbReference type="Pfam" id="PF13280">
    <property type="entry name" value="WYL"/>
    <property type="match status" value="1"/>
</dbReference>